<evidence type="ECO:0000313" key="8">
    <source>
        <dbReference type="Proteomes" id="UP000218263"/>
    </source>
</evidence>
<dbReference type="GO" id="GO:0005975">
    <property type="term" value="P:carbohydrate metabolic process"/>
    <property type="evidence" value="ECO:0007669"/>
    <property type="project" value="InterPro"/>
</dbReference>
<keyword evidence="7" id="KW-0449">Lipoprotein</keyword>
<evidence type="ECO:0000259" key="6">
    <source>
        <dbReference type="Pfam" id="PF00933"/>
    </source>
</evidence>
<evidence type="ECO:0000313" key="7">
    <source>
        <dbReference type="EMBL" id="BAU56271.1"/>
    </source>
</evidence>
<dbReference type="Proteomes" id="UP000218263">
    <property type="component" value="Chromosome"/>
</dbReference>
<dbReference type="EMBL" id="AP017313">
    <property type="protein sequence ID" value="BAU56271.1"/>
    <property type="molecule type" value="Genomic_DNA"/>
</dbReference>
<gene>
    <name evidence="7" type="primary">ybbD</name>
    <name evidence="7" type="ORF">MgSA37_04468</name>
</gene>
<evidence type="ECO:0000256" key="4">
    <source>
        <dbReference type="ARBA" id="ARBA00022801"/>
    </source>
</evidence>
<dbReference type="Gene3D" id="3.20.20.300">
    <property type="entry name" value="Glycoside hydrolase, family 3, N-terminal domain"/>
    <property type="match status" value="1"/>
</dbReference>
<dbReference type="InterPro" id="IPR017853">
    <property type="entry name" value="GH"/>
</dbReference>
<proteinExistence type="inferred from homology"/>
<dbReference type="EC" id="3.2.1.52" evidence="3"/>
<keyword evidence="5" id="KW-0326">Glycosidase</keyword>
<dbReference type="KEGG" id="mgot:MgSA37_04468"/>
<organism evidence="7 8">
    <name type="scientific">Mucilaginibacter gotjawali</name>
    <dbReference type="NCBI Taxonomy" id="1550579"/>
    <lineage>
        <taxon>Bacteria</taxon>
        <taxon>Pseudomonadati</taxon>
        <taxon>Bacteroidota</taxon>
        <taxon>Sphingobacteriia</taxon>
        <taxon>Sphingobacteriales</taxon>
        <taxon>Sphingobacteriaceae</taxon>
        <taxon>Mucilaginibacter</taxon>
    </lineage>
</organism>
<dbReference type="InterPro" id="IPR036962">
    <property type="entry name" value="Glyco_hydro_3_N_sf"/>
</dbReference>
<reference evidence="7 8" key="1">
    <citation type="submission" date="2015-12" db="EMBL/GenBank/DDBJ databases">
        <title>Genome sequence of Mucilaginibacter gotjawali.</title>
        <authorList>
            <person name="Lee J.S."/>
            <person name="Lee K.C."/>
            <person name="Kim K.K."/>
            <person name="Lee B.W."/>
        </authorList>
    </citation>
    <scope>NUCLEOTIDE SEQUENCE [LARGE SCALE GENOMIC DNA]</scope>
    <source>
        <strain evidence="7 8">SA3-7</strain>
    </source>
</reference>
<comment type="similarity">
    <text evidence="2">Belongs to the glycosyl hydrolase 3 family.</text>
</comment>
<accession>A0A0X8X628</accession>
<keyword evidence="8" id="KW-1185">Reference proteome</keyword>
<evidence type="ECO:0000256" key="2">
    <source>
        <dbReference type="ARBA" id="ARBA00005336"/>
    </source>
</evidence>
<evidence type="ECO:0000256" key="1">
    <source>
        <dbReference type="ARBA" id="ARBA00001231"/>
    </source>
</evidence>
<feature type="domain" description="Glycoside hydrolase family 3 N-terminal" evidence="6">
    <location>
        <begin position="67"/>
        <end position="381"/>
    </location>
</feature>
<keyword evidence="4" id="KW-0378">Hydrolase</keyword>
<evidence type="ECO:0000256" key="3">
    <source>
        <dbReference type="ARBA" id="ARBA00012663"/>
    </source>
</evidence>
<dbReference type="InterPro" id="IPR036881">
    <property type="entry name" value="Glyco_hydro_3_C_sf"/>
</dbReference>
<dbReference type="PRINTS" id="PR00133">
    <property type="entry name" value="GLHYDRLASE3"/>
</dbReference>
<dbReference type="SUPFAM" id="SSF51445">
    <property type="entry name" value="(Trans)glycosidases"/>
    <property type="match status" value="1"/>
</dbReference>
<dbReference type="PANTHER" id="PTHR30480">
    <property type="entry name" value="BETA-HEXOSAMINIDASE-RELATED"/>
    <property type="match status" value="1"/>
</dbReference>
<name>A0A0X8X628_9SPHI</name>
<dbReference type="GO" id="GO:0004563">
    <property type="term" value="F:beta-N-acetylhexosaminidase activity"/>
    <property type="evidence" value="ECO:0007669"/>
    <property type="project" value="UniProtKB-EC"/>
</dbReference>
<protein>
    <recommendedName>
        <fullName evidence="3">beta-N-acetylhexosaminidase</fullName>
        <ecNumber evidence="3">3.2.1.52</ecNumber>
    </recommendedName>
</protein>
<dbReference type="Pfam" id="PF00933">
    <property type="entry name" value="Glyco_hydro_3"/>
    <property type="match status" value="1"/>
</dbReference>
<dbReference type="InterPro" id="IPR050226">
    <property type="entry name" value="NagZ_Beta-hexosaminidase"/>
</dbReference>
<dbReference type="PANTHER" id="PTHR30480:SF13">
    <property type="entry name" value="BETA-HEXOSAMINIDASE"/>
    <property type="match status" value="1"/>
</dbReference>
<evidence type="ECO:0000256" key="5">
    <source>
        <dbReference type="ARBA" id="ARBA00023295"/>
    </source>
</evidence>
<dbReference type="Gene3D" id="3.40.50.1700">
    <property type="entry name" value="Glycoside hydrolase family 3 C-terminal domain"/>
    <property type="match status" value="1"/>
</dbReference>
<dbReference type="GO" id="GO:0009254">
    <property type="term" value="P:peptidoglycan turnover"/>
    <property type="evidence" value="ECO:0007669"/>
    <property type="project" value="TreeGrafter"/>
</dbReference>
<comment type="catalytic activity">
    <reaction evidence="1">
        <text>Hydrolysis of terminal non-reducing N-acetyl-D-hexosamine residues in N-acetyl-beta-D-hexosaminides.</text>
        <dbReference type="EC" id="3.2.1.52"/>
    </reaction>
</comment>
<sequence>MLKTMPPKSFLNYIWPMRVLKMRYKWFLVFVINFVSLGAFAQKESYIQSLNHKNHWVDSVFKKMNRRKKIAQLFFIRANTDKGQAYEDSVAKVISDEQIGGLVFFQGGPVRQANLINRYQKLVKVPLMITMDGEWGLGMRLDSTISYPFQMTLGAIQDNKLIYKIGQFVAYDFKRMGMQMNLGPDMDVNNNPDNPVINYRSFGDNKYSVAAKGIAYMQGMQSEGLLTSAKHFPGHGDTNVDSHLDLPLLPFSRERLDTLEEYPFREAIKAGISGIMIAHMNIPALDTTKKLPSTLSRPIVTGVLKDSLGFKGLIVSDAMEMKAVTNYFPEGEADVRAFLAGNDIIELSENSGRAIKLIRKVVRKGGISKQEFEARVKKVLAAKYWTGLNHYQEVSTGNLAADLNRPAAKELVQQLSDAAVTLLKGDANALQMNPLLKTAIISIGVTQPTVFQQELARWYPNSAFFQVGKNTPESELKALLTVLAQYDQIFVSINDTRARPASKLDYSIPVKQFITAIAAHQNSLFSVFANAYTLSTLPGIEKCSALLECYQMTDELQRSAVKIILRQMNPIGRMPVTVKALFYTGEGIRLQ</sequence>
<dbReference type="AlphaFoldDB" id="A0A0X8X628"/>
<dbReference type="InterPro" id="IPR001764">
    <property type="entry name" value="Glyco_hydro_3_N"/>
</dbReference>